<evidence type="ECO:0000256" key="5">
    <source>
        <dbReference type="SAM" id="SignalP"/>
    </source>
</evidence>
<dbReference type="Pfam" id="PF03724">
    <property type="entry name" value="META"/>
    <property type="match status" value="1"/>
</dbReference>
<evidence type="ECO:0000256" key="4">
    <source>
        <dbReference type="ARBA" id="ARBA00023288"/>
    </source>
</evidence>
<sequence length="303" mass="32608">MLIRESVFLIALVSAVPAFSGDVPFGFSTQVQCEATSGRVGFADGAAILDLGTSLSVLHQSVSASGAKYESEAGDVIFWIKGNEAFFSSGETEQSCQLSQTSANWVARGNEPGWSLTVSDGRFEARLDYGETSLAKDLPEARLFEGALWYDWPDLSLFLRPTLCHDDMTGMPYPESVTLKRGDQVLRGCAGAPLQLISGAEWRIEDIFGQGVTDANQLTLSVVPEGRVSGTAGCNNYTGALDLTGEGLHFGPLAATKMMCSEPLMAQENRYFEALSSVDRFDIDDTGALVLYSLDTAVIIARR</sequence>
<keyword evidence="9" id="KW-1185">Reference proteome</keyword>
<organism evidence="8 9">
    <name type="scientific">Celeribacter persicus</name>
    <dbReference type="NCBI Taxonomy" id="1651082"/>
    <lineage>
        <taxon>Bacteria</taxon>
        <taxon>Pseudomonadati</taxon>
        <taxon>Pseudomonadota</taxon>
        <taxon>Alphaproteobacteria</taxon>
        <taxon>Rhodobacterales</taxon>
        <taxon>Roseobacteraceae</taxon>
        <taxon>Celeribacter</taxon>
    </lineage>
</organism>
<dbReference type="PANTHER" id="PTHR35535:SF1">
    <property type="entry name" value="HEAT SHOCK PROTEIN HSLJ"/>
    <property type="match status" value="1"/>
</dbReference>
<feature type="chain" id="PRO_5015600549" evidence="5">
    <location>
        <begin position="21"/>
        <end position="303"/>
    </location>
</feature>
<evidence type="ECO:0000313" key="8">
    <source>
        <dbReference type="EMBL" id="PTQ70151.1"/>
    </source>
</evidence>
<accession>A0A2T5HF01</accession>
<keyword evidence="2" id="KW-0472">Membrane</keyword>
<dbReference type="InterPro" id="IPR018660">
    <property type="entry name" value="MliC"/>
</dbReference>
<evidence type="ECO:0000259" key="7">
    <source>
        <dbReference type="Pfam" id="PF09864"/>
    </source>
</evidence>
<feature type="domain" description="DUF306" evidence="6">
    <location>
        <begin position="197"/>
        <end position="296"/>
    </location>
</feature>
<evidence type="ECO:0000313" key="9">
    <source>
        <dbReference type="Proteomes" id="UP000244077"/>
    </source>
</evidence>
<name>A0A2T5HF01_9RHOB</name>
<proteinExistence type="predicted"/>
<dbReference type="InterPro" id="IPR038670">
    <property type="entry name" value="HslJ-like_sf"/>
</dbReference>
<dbReference type="SUPFAM" id="SSF141488">
    <property type="entry name" value="YdhA-like"/>
    <property type="match status" value="1"/>
</dbReference>
<dbReference type="EMBL" id="QAOH01000010">
    <property type="protein sequence ID" value="PTQ70151.1"/>
    <property type="molecule type" value="Genomic_DNA"/>
</dbReference>
<comment type="caution">
    <text evidence="8">The sequence shown here is derived from an EMBL/GenBank/DDBJ whole genome shotgun (WGS) entry which is preliminary data.</text>
</comment>
<keyword evidence="4" id="KW-0449">Lipoprotein</keyword>
<dbReference type="AlphaFoldDB" id="A0A2T5HF01"/>
<dbReference type="Gene3D" id="2.40.128.270">
    <property type="match status" value="1"/>
</dbReference>
<evidence type="ECO:0000256" key="3">
    <source>
        <dbReference type="ARBA" id="ARBA00023139"/>
    </source>
</evidence>
<protein>
    <submittedName>
        <fullName evidence="8">Membrane-bound lysozyme inhibitor of c-type lysozyme MliC</fullName>
    </submittedName>
</protein>
<feature type="signal peptide" evidence="5">
    <location>
        <begin position="1"/>
        <end position="20"/>
    </location>
</feature>
<feature type="domain" description="C-type lysozyme inhibitor" evidence="7">
    <location>
        <begin position="33"/>
        <end position="93"/>
    </location>
</feature>
<evidence type="ECO:0000259" key="6">
    <source>
        <dbReference type="Pfam" id="PF03724"/>
    </source>
</evidence>
<dbReference type="Pfam" id="PF09864">
    <property type="entry name" value="MliC"/>
    <property type="match status" value="1"/>
</dbReference>
<dbReference type="RefSeq" id="WP_170109302.1">
    <property type="nucleotide sequence ID" value="NZ_QAOH01000010.1"/>
</dbReference>
<dbReference type="Proteomes" id="UP000244077">
    <property type="component" value="Unassembled WGS sequence"/>
</dbReference>
<keyword evidence="3" id="KW-0564">Palmitate</keyword>
<dbReference type="InterPro" id="IPR005184">
    <property type="entry name" value="DUF306_Meta_HslJ"/>
</dbReference>
<reference evidence="8 9" key="1">
    <citation type="submission" date="2018-04" db="EMBL/GenBank/DDBJ databases">
        <title>Genomic Encyclopedia of Archaeal and Bacterial Type Strains, Phase II (KMG-II): from individual species to whole genera.</title>
        <authorList>
            <person name="Goeker M."/>
        </authorList>
    </citation>
    <scope>NUCLEOTIDE SEQUENCE [LARGE SCALE GENOMIC DNA]</scope>
    <source>
        <strain evidence="8 9">DSM 100434</strain>
    </source>
</reference>
<dbReference type="InterPro" id="IPR036328">
    <property type="entry name" value="MliC_sf"/>
</dbReference>
<dbReference type="PANTHER" id="PTHR35535">
    <property type="entry name" value="HEAT SHOCK PROTEIN HSLJ"/>
    <property type="match status" value="1"/>
</dbReference>
<evidence type="ECO:0000256" key="2">
    <source>
        <dbReference type="ARBA" id="ARBA00023136"/>
    </source>
</evidence>
<keyword evidence="1 5" id="KW-0732">Signal</keyword>
<dbReference type="Gene3D" id="2.40.128.200">
    <property type="match status" value="1"/>
</dbReference>
<dbReference type="InterPro" id="IPR053147">
    <property type="entry name" value="Hsp_HslJ-like"/>
</dbReference>
<evidence type="ECO:0000256" key="1">
    <source>
        <dbReference type="ARBA" id="ARBA00022729"/>
    </source>
</evidence>
<gene>
    <name evidence="8" type="ORF">C8N42_11035</name>
</gene>